<feature type="compositionally biased region" description="Basic and acidic residues" evidence="1">
    <location>
        <begin position="92"/>
        <end position="106"/>
    </location>
</feature>
<dbReference type="PANTHER" id="PTHR30273">
    <property type="entry name" value="PERIPLASMIC SIGNAL SENSOR AND SIGMA FACTOR ACTIVATOR FECR-RELATED"/>
    <property type="match status" value="1"/>
</dbReference>
<evidence type="ECO:0000256" key="1">
    <source>
        <dbReference type="SAM" id="MobiDB-lite"/>
    </source>
</evidence>
<evidence type="ECO:0000256" key="2">
    <source>
        <dbReference type="SAM" id="Phobius"/>
    </source>
</evidence>
<organism evidence="5 6">
    <name type="scientific">Lysobacter capsici AZ78</name>
    <dbReference type="NCBI Taxonomy" id="1444315"/>
    <lineage>
        <taxon>Bacteria</taxon>
        <taxon>Pseudomonadati</taxon>
        <taxon>Pseudomonadota</taxon>
        <taxon>Gammaproteobacteria</taxon>
        <taxon>Lysobacterales</taxon>
        <taxon>Lysobacteraceae</taxon>
        <taxon>Lysobacter</taxon>
    </lineage>
</organism>
<feature type="transmembrane region" description="Helical" evidence="2">
    <location>
        <begin position="145"/>
        <end position="164"/>
    </location>
</feature>
<dbReference type="InterPro" id="IPR032623">
    <property type="entry name" value="FecR_N"/>
</dbReference>
<evidence type="ECO:0000313" key="5">
    <source>
        <dbReference type="EMBL" id="KWS05181.1"/>
    </source>
</evidence>
<accession>A0A125MN20</accession>
<dbReference type="Gene3D" id="3.55.50.30">
    <property type="match status" value="1"/>
</dbReference>
<name>A0A125MN20_9GAMM</name>
<evidence type="ECO:0000259" key="4">
    <source>
        <dbReference type="Pfam" id="PF16220"/>
    </source>
</evidence>
<evidence type="ECO:0000259" key="3">
    <source>
        <dbReference type="Pfam" id="PF04773"/>
    </source>
</evidence>
<comment type="caution">
    <text evidence="5">The sequence shown here is derived from an EMBL/GenBank/DDBJ whole genome shotgun (WGS) entry which is preliminary data.</text>
</comment>
<feature type="domain" description="FecR protein" evidence="3">
    <location>
        <begin position="175"/>
        <end position="266"/>
    </location>
</feature>
<dbReference type="AlphaFoldDB" id="A0A125MN20"/>
<proteinExistence type="predicted"/>
<keyword evidence="6" id="KW-1185">Reference proteome</keyword>
<sequence>MAGSRQIERAAAAWLARRDGGDWSPGDQADFDAWLAQSTAHRVAWLRLQAAWNQSDRLKALAAGVAPGEVPARGAWSASPYAPRGEAQASGQDDRATVEPHDREEDASAVAAKASAAAPATAVTTAPPIGLTFTPRATPRRPRTARYAAAAAIALVAMCLLWGWQRYGVVEHRSYRTAIGALDTIGLADGSRATLSSDSRIDVALSRAQRHVALEHGEAFFDVAKDPGRPFAVDAGARRVIAVGTRFSVRRDGPDLRVVVTEGTVRLESEPVDGRTQPTTLLPAGSIALAGANGVLVRSGSIEDAERYVDWRNGYLVFRDTALSAAVAEFNRYNTRRLVIGDAAVGELRVGGNFRWSNAEVFVGLLEQAMPVRAERLPDRIVLHSR</sequence>
<dbReference type="PIRSF" id="PIRSF018266">
    <property type="entry name" value="FecR"/>
    <property type="match status" value="1"/>
</dbReference>
<reference evidence="5 6" key="1">
    <citation type="journal article" date="2014" name="Genome Announc.">
        <title>Draft Genome Sequence of Lysobacter capsici AZ78, a Bacterium Antagonistic to Plant-Pathogenic Oomycetes.</title>
        <authorList>
            <person name="Puopolo G."/>
            <person name="Sonego P."/>
            <person name="Engelen K."/>
            <person name="Pertot I."/>
        </authorList>
    </citation>
    <scope>NUCLEOTIDE SEQUENCE [LARGE SCALE GENOMIC DNA]</scope>
    <source>
        <strain evidence="5 6">AZ78</strain>
    </source>
</reference>
<protein>
    <submittedName>
        <fullName evidence="5">Iron siderophore sensor protein</fullName>
    </submittedName>
</protein>
<dbReference type="OrthoDB" id="9771237at2"/>
<feature type="compositionally biased region" description="Low complexity" evidence="1">
    <location>
        <begin position="108"/>
        <end position="119"/>
    </location>
</feature>
<keyword evidence="2" id="KW-1133">Transmembrane helix</keyword>
<dbReference type="InterPro" id="IPR012373">
    <property type="entry name" value="Ferrdict_sens_TM"/>
</dbReference>
<dbReference type="GO" id="GO:0016989">
    <property type="term" value="F:sigma factor antagonist activity"/>
    <property type="evidence" value="ECO:0007669"/>
    <property type="project" value="TreeGrafter"/>
</dbReference>
<evidence type="ECO:0000313" key="6">
    <source>
        <dbReference type="Proteomes" id="UP000023435"/>
    </source>
</evidence>
<dbReference type="Proteomes" id="UP000023435">
    <property type="component" value="Unassembled WGS sequence"/>
</dbReference>
<dbReference type="Gene3D" id="2.60.120.1440">
    <property type="match status" value="1"/>
</dbReference>
<dbReference type="Pfam" id="PF16220">
    <property type="entry name" value="DUF4880"/>
    <property type="match status" value="1"/>
</dbReference>
<feature type="region of interest" description="Disordered" evidence="1">
    <location>
        <begin position="73"/>
        <end position="119"/>
    </location>
</feature>
<dbReference type="PANTHER" id="PTHR30273:SF2">
    <property type="entry name" value="PROTEIN FECR"/>
    <property type="match status" value="1"/>
</dbReference>
<feature type="domain" description="FecR N-terminal" evidence="4">
    <location>
        <begin position="9"/>
        <end position="50"/>
    </location>
</feature>
<dbReference type="Pfam" id="PF04773">
    <property type="entry name" value="FecR"/>
    <property type="match status" value="1"/>
</dbReference>
<dbReference type="InterPro" id="IPR006860">
    <property type="entry name" value="FecR"/>
</dbReference>
<keyword evidence="2" id="KW-0812">Transmembrane</keyword>
<dbReference type="EMBL" id="JAJA02000001">
    <property type="protein sequence ID" value="KWS05181.1"/>
    <property type="molecule type" value="Genomic_DNA"/>
</dbReference>
<dbReference type="RefSeq" id="WP_036110851.1">
    <property type="nucleotide sequence ID" value="NZ_JAJA02000001.1"/>
</dbReference>
<keyword evidence="2" id="KW-0472">Membrane</keyword>
<gene>
    <name evidence="5" type="ORF">AZ78_2732</name>
</gene>